<name>A0AAD5X895_9FUNG</name>
<protein>
    <recommendedName>
        <fullName evidence="4">Transcription initiation factor TFIID subunit 1 histone acetyltransferase domain-containing protein</fullName>
    </recommendedName>
</protein>
<reference evidence="5" key="1">
    <citation type="submission" date="2020-05" db="EMBL/GenBank/DDBJ databases">
        <title>Phylogenomic resolution of chytrid fungi.</title>
        <authorList>
            <person name="Stajich J.E."/>
            <person name="Amses K."/>
            <person name="Simmons R."/>
            <person name="Seto K."/>
            <person name="Myers J."/>
            <person name="Bonds A."/>
            <person name="Quandt C.A."/>
            <person name="Barry K."/>
            <person name="Liu P."/>
            <person name="Grigoriev I."/>
            <person name="Longcore J.E."/>
            <person name="James T.Y."/>
        </authorList>
    </citation>
    <scope>NUCLEOTIDE SEQUENCE</scope>
    <source>
        <strain evidence="5">JEL0513</strain>
    </source>
</reference>
<dbReference type="InterPro" id="IPR040240">
    <property type="entry name" value="TAF1"/>
</dbReference>
<dbReference type="PANTHER" id="PTHR13900">
    <property type="entry name" value="TRANSCRIPTION INITIATION FACTOR TFIID"/>
    <property type="match status" value="1"/>
</dbReference>
<dbReference type="EMBL" id="JADGJH010002454">
    <property type="protein sequence ID" value="KAJ3098038.1"/>
    <property type="molecule type" value="Genomic_DNA"/>
</dbReference>
<feature type="compositionally biased region" description="Low complexity" evidence="3">
    <location>
        <begin position="17"/>
        <end position="37"/>
    </location>
</feature>
<organism evidence="5 6">
    <name type="scientific">Physocladia obscura</name>
    <dbReference type="NCBI Taxonomy" id="109957"/>
    <lineage>
        <taxon>Eukaryota</taxon>
        <taxon>Fungi</taxon>
        <taxon>Fungi incertae sedis</taxon>
        <taxon>Chytridiomycota</taxon>
        <taxon>Chytridiomycota incertae sedis</taxon>
        <taxon>Chytridiomycetes</taxon>
        <taxon>Chytridiales</taxon>
        <taxon>Chytriomycetaceae</taxon>
        <taxon>Physocladia</taxon>
    </lineage>
</organism>
<dbReference type="PANTHER" id="PTHR13900:SF0">
    <property type="entry name" value="TRANSCRIPTION INITIATION FACTOR TFIID SUBUNIT 1"/>
    <property type="match status" value="1"/>
</dbReference>
<proteinExistence type="predicted"/>
<comment type="subcellular location">
    <subcellularLocation>
        <location evidence="1">Nucleus</location>
    </subcellularLocation>
</comment>
<sequence>MDSDYDHEEYDEPTGFGLALPAGGRRASGSASGSAPSNQAQQRFPLPWNQQLPTFKPFSSSPLSFPSAASASVAPIVLSKQYASATTTASTTTAATDSTLTNPATNSLLARFNPDRPKFSDLFAPKLKILKPLISSAKIKPLKKAPHRNNIYTISRNDIDVFLGRIYLPPKTEYWGVYRGRRFIDDIAEREIFRDKSIPSSFDPIVLDDWESKIIWNDDEDEEDFNDNIVDSEDGEIGAIAKDDTRKSEDIKQQQQQPMLLIRNSALDADTWTDAIIWDDEDNFVPPPIAFYDPTIVNDLKDWADDDLPKVPQPISIASQGLDRFNLSNDMYYANTKRDQHVRQTQGTVVLRHAKSAIEMMWPHYKTQLNTQELRNFHRPAIKFMPGEVATFSKVKGSRKKKDGVEPCDDFMNLSLKDSSNFVLLEYSEEYPPILSNFGMGTLIQNFYRKENEKDMTVPKFDVGHHSPLEKIDASPFNNFGDVTPGNVIQGITNNLIRAPIFRHEVSSTDFFLVRHSYNGKTRYYIRDIPCLFVVGQTYPQQEVPRPQSRKVLNLMKARLHSIAYRLILNNPNQRLWYPKLAKHFIGQSDLIVRQRLREVAQNWKKGENTGWYKVKQSKSLPTEEELQKIITPEWCCLLETAFAGEQRLKDIGYANLDLTGNGDDGEEQEESSMDVEIQMAPWISTKYFVMTIQ</sequence>
<accession>A0AAD5X895</accession>
<evidence type="ECO:0000259" key="4">
    <source>
        <dbReference type="Pfam" id="PF12157"/>
    </source>
</evidence>
<evidence type="ECO:0000256" key="2">
    <source>
        <dbReference type="ARBA" id="ARBA00023242"/>
    </source>
</evidence>
<dbReference type="AlphaFoldDB" id="A0AAD5X895"/>
<dbReference type="GO" id="GO:0005669">
    <property type="term" value="C:transcription factor TFIID complex"/>
    <property type="evidence" value="ECO:0007669"/>
    <property type="project" value="InterPro"/>
</dbReference>
<keyword evidence="2" id="KW-0539">Nucleus</keyword>
<evidence type="ECO:0000313" key="6">
    <source>
        <dbReference type="Proteomes" id="UP001211907"/>
    </source>
</evidence>
<evidence type="ECO:0000313" key="5">
    <source>
        <dbReference type="EMBL" id="KAJ3098038.1"/>
    </source>
</evidence>
<dbReference type="GO" id="GO:0004402">
    <property type="term" value="F:histone acetyltransferase activity"/>
    <property type="evidence" value="ECO:0007669"/>
    <property type="project" value="InterPro"/>
</dbReference>
<evidence type="ECO:0000256" key="1">
    <source>
        <dbReference type="ARBA" id="ARBA00004123"/>
    </source>
</evidence>
<feature type="domain" description="Transcription initiation factor TFIID subunit 1 histone acetyltransferase" evidence="4">
    <location>
        <begin position="325"/>
        <end position="693"/>
    </location>
</feature>
<evidence type="ECO:0000256" key="3">
    <source>
        <dbReference type="SAM" id="MobiDB-lite"/>
    </source>
</evidence>
<dbReference type="GO" id="GO:0051123">
    <property type="term" value="P:RNA polymerase II preinitiation complex assembly"/>
    <property type="evidence" value="ECO:0007669"/>
    <property type="project" value="TreeGrafter"/>
</dbReference>
<feature type="compositionally biased region" description="Acidic residues" evidence="3">
    <location>
        <begin position="1"/>
        <end position="12"/>
    </location>
</feature>
<feature type="non-terminal residue" evidence="5">
    <location>
        <position position="694"/>
    </location>
</feature>
<dbReference type="InterPro" id="IPR022591">
    <property type="entry name" value="TAF1_HAT_dom"/>
</dbReference>
<dbReference type="Proteomes" id="UP001211907">
    <property type="component" value="Unassembled WGS sequence"/>
</dbReference>
<comment type="caution">
    <text evidence="5">The sequence shown here is derived from an EMBL/GenBank/DDBJ whole genome shotgun (WGS) entry which is preliminary data.</text>
</comment>
<gene>
    <name evidence="5" type="ORF">HK100_005200</name>
</gene>
<keyword evidence="6" id="KW-1185">Reference proteome</keyword>
<dbReference type="GO" id="GO:0017025">
    <property type="term" value="F:TBP-class protein binding"/>
    <property type="evidence" value="ECO:0007669"/>
    <property type="project" value="InterPro"/>
</dbReference>
<dbReference type="Pfam" id="PF12157">
    <property type="entry name" value="DUF3591"/>
    <property type="match status" value="1"/>
</dbReference>
<dbReference type="GO" id="GO:0016251">
    <property type="term" value="F:RNA polymerase II general transcription initiation factor activity"/>
    <property type="evidence" value="ECO:0007669"/>
    <property type="project" value="InterPro"/>
</dbReference>
<feature type="region of interest" description="Disordered" evidence="3">
    <location>
        <begin position="1"/>
        <end position="41"/>
    </location>
</feature>